<feature type="compositionally biased region" description="Basic and acidic residues" evidence="6">
    <location>
        <begin position="114"/>
        <end position="127"/>
    </location>
</feature>
<dbReference type="AlphaFoldDB" id="A0AAV9GLJ8"/>
<protein>
    <submittedName>
        <fullName evidence="8">Uncharacterized protein</fullName>
    </submittedName>
</protein>
<keyword evidence="3 7" id="KW-0812">Transmembrane</keyword>
<keyword evidence="9" id="KW-1185">Reference proteome</keyword>
<comment type="similarity">
    <text evidence="2">Belongs to the purine-cytosine permease (2.A.39) family.</text>
</comment>
<evidence type="ECO:0000256" key="1">
    <source>
        <dbReference type="ARBA" id="ARBA00004141"/>
    </source>
</evidence>
<name>A0AAV9GLJ8_9PEZI</name>
<evidence type="ECO:0000313" key="9">
    <source>
        <dbReference type="Proteomes" id="UP001321760"/>
    </source>
</evidence>
<dbReference type="InterPro" id="IPR045225">
    <property type="entry name" value="Uracil/uridine/allantoin_perm"/>
</dbReference>
<dbReference type="InterPro" id="IPR001248">
    <property type="entry name" value="Pur-cyt_permease"/>
</dbReference>
<dbReference type="Pfam" id="PF02133">
    <property type="entry name" value="Transp_cyt_pur"/>
    <property type="match status" value="1"/>
</dbReference>
<reference evidence="8" key="1">
    <citation type="journal article" date="2023" name="Mol. Phylogenet. Evol.">
        <title>Genome-scale phylogeny and comparative genomics of the fungal order Sordariales.</title>
        <authorList>
            <person name="Hensen N."/>
            <person name="Bonometti L."/>
            <person name="Westerberg I."/>
            <person name="Brannstrom I.O."/>
            <person name="Guillou S."/>
            <person name="Cros-Aarteil S."/>
            <person name="Calhoun S."/>
            <person name="Haridas S."/>
            <person name="Kuo A."/>
            <person name="Mondo S."/>
            <person name="Pangilinan J."/>
            <person name="Riley R."/>
            <person name="LaButti K."/>
            <person name="Andreopoulos B."/>
            <person name="Lipzen A."/>
            <person name="Chen C."/>
            <person name="Yan M."/>
            <person name="Daum C."/>
            <person name="Ng V."/>
            <person name="Clum A."/>
            <person name="Steindorff A."/>
            <person name="Ohm R.A."/>
            <person name="Martin F."/>
            <person name="Silar P."/>
            <person name="Natvig D.O."/>
            <person name="Lalanne C."/>
            <person name="Gautier V."/>
            <person name="Ament-Velasquez S.L."/>
            <person name="Kruys A."/>
            <person name="Hutchinson M.I."/>
            <person name="Powell A.J."/>
            <person name="Barry K."/>
            <person name="Miller A.N."/>
            <person name="Grigoriev I.V."/>
            <person name="Debuchy R."/>
            <person name="Gladieux P."/>
            <person name="Hiltunen Thoren M."/>
            <person name="Johannesson H."/>
        </authorList>
    </citation>
    <scope>NUCLEOTIDE SEQUENCE</scope>
    <source>
        <strain evidence="8">PSN243</strain>
    </source>
</reference>
<dbReference type="GO" id="GO:0015205">
    <property type="term" value="F:nucleobase transmembrane transporter activity"/>
    <property type="evidence" value="ECO:0007669"/>
    <property type="project" value="TreeGrafter"/>
</dbReference>
<organism evidence="8 9">
    <name type="scientific">Podospora aff. communis PSN243</name>
    <dbReference type="NCBI Taxonomy" id="3040156"/>
    <lineage>
        <taxon>Eukaryota</taxon>
        <taxon>Fungi</taxon>
        <taxon>Dikarya</taxon>
        <taxon>Ascomycota</taxon>
        <taxon>Pezizomycotina</taxon>
        <taxon>Sordariomycetes</taxon>
        <taxon>Sordariomycetidae</taxon>
        <taxon>Sordariales</taxon>
        <taxon>Podosporaceae</taxon>
        <taxon>Podospora</taxon>
    </lineage>
</organism>
<accession>A0AAV9GLJ8</accession>
<evidence type="ECO:0000256" key="6">
    <source>
        <dbReference type="SAM" id="MobiDB-lite"/>
    </source>
</evidence>
<dbReference type="Gene3D" id="1.10.4160.10">
    <property type="entry name" value="Hydantoin permease"/>
    <property type="match status" value="1"/>
</dbReference>
<evidence type="ECO:0000256" key="2">
    <source>
        <dbReference type="ARBA" id="ARBA00008974"/>
    </source>
</evidence>
<dbReference type="GO" id="GO:0005886">
    <property type="term" value="C:plasma membrane"/>
    <property type="evidence" value="ECO:0007669"/>
    <property type="project" value="TreeGrafter"/>
</dbReference>
<evidence type="ECO:0000256" key="7">
    <source>
        <dbReference type="SAM" id="Phobius"/>
    </source>
</evidence>
<gene>
    <name evidence="8" type="ORF">QBC34DRAFT_381042</name>
</gene>
<dbReference type="PANTHER" id="PTHR30618">
    <property type="entry name" value="NCS1 FAMILY PURINE/PYRIMIDINE TRANSPORTER"/>
    <property type="match status" value="1"/>
</dbReference>
<keyword evidence="5 7" id="KW-0472">Membrane</keyword>
<evidence type="ECO:0000256" key="5">
    <source>
        <dbReference type="ARBA" id="ARBA00023136"/>
    </source>
</evidence>
<sequence>MVNWIVRRHNLVVPDLYQPSGVYWFVARISWRAMLAFCIAFWPSMPGFIAVFALDPVAEGWTRIYQLTYWVGLAISGVAYYLICKAFSMPRARDNLLIYEEDIPDDVIEGDEPPVEKTASETSRGEEAFASPV</sequence>
<feature type="transmembrane region" description="Helical" evidence="7">
    <location>
        <begin position="33"/>
        <end position="52"/>
    </location>
</feature>
<keyword evidence="4 7" id="KW-1133">Transmembrane helix</keyword>
<dbReference type="PANTHER" id="PTHR30618:SF15">
    <property type="entry name" value="NICOTINAMIDE RIBOSIDE TRANSPORTER 1-RELATED"/>
    <property type="match status" value="1"/>
</dbReference>
<reference evidence="8" key="2">
    <citation type="submission" date="2023-05" db="EMBL/GenBank/DDBJ databases">
        <authorList>
            <consortium name="Lawrence Berkeley National Laboratory"/>
            <person name="Steindorff A."/>
            <person name="Hensen N."/>
            <person name="Bonometti L."/>
            <person name="Westerberg I."/>
            <person name="Brannstrom I.O."/>
            <person name="Guillou S."/>
            <person name="Cros-Aarteil S."/>
            <person name="Calhoun S."/>
            <person name="Haridas S."/>
            <person name="Kuo A."/>
            <person name="Mondo S."/>
            <person name="Pangilinan J."/>
            <person name="Riley R."/>
            <person name="Labutti K."/>
            <person name="Andreopoulos B."/>
            <person name="Lipzen A."/>
            <person name="Chen C."/>
            <person name="Yanf M."/>
            <person name="Daum C."/>
            <person name="Ng V."/>
            <person name="Clum A."/>
            <person name="Ohm R."/>
            <person name="Martin F."/>
            <person name="Silar P."/>
            <person name="Natvig D."/>
            <person name="Lalanne C."/>
            <person name="Gautier V."/>
            <person name="Ament-Velasquez S.L."/>
            <person name="Kruys A."/>
            <person name="Hutchinson M.I."/>
            <person name="Powell A.J."/>
            <person name="Barry K."/>
            <person name="Miller A.N."/>
            <person name="Grigoriev I.V."/>
            <person name="Debuchy R."/>
            <person name="Gladieux P."/>
            <person name="Thoren M.H."/>
            <person name="Johannesson H."/>
        </authorList>
    </citation>
    <scope>NUCLEOTIDE SEQUENCE</scope>
    <source>
        <strain evidence="8">PSN243</strain>
    </source>
</reference>
<feature type="transmembrane region" description="Helical" evidence="7">
    <location>
        <begin position="64"/>
        <end position="83"/>
    </location>
</feature>
<dbReference type="EMBL" id="MU865941">
    <property type="protein sequence ID" value="KAK4448812.1"/>
    <property type="molecule type" value="Genomic_DNA"/>
</dbReference>
<evidence type="ECO:0000256" key="3">
    <source>
        <dbReference type="ARBA" id="ARBA00022692"/>
    </source>
</evidence>
<dbReference type="Proteomes" id="UP001321760">
    <property type="component" value="Unassembled WGS sequence"/>
</dbReference>
<proteinExistence type="inferred from homology"/>
<feature type="region of interest" description="Disordered" evidence="6">
    <location>
        <begin position="107"/>
        <end position="133"/>
    </location>
</feature>
<evidence type="ECO:0000313" key="8">
    <source>
        <dbReference type="EMBL" id="KAK4448812.1"/>
    </source>
</evidence>
<comment type="caution">
    <text evidence="8">The sequence shown here is derived from an EMBL/GenBank/DDBJ whole genome shotgun (WGS) entry which is preliminary data.</text>
</comment>
<comment type="subcellular location">
    <subcellularLocation>
        <location evidence="1">Membrane</location>
        <topology evidence="1">Multi-pass membrane protein</topology>
    </subcellularLocation>
</comment>
<evidence type="ECO:0000256" key="4">
    <source>
        <dbReference type="ARBA" id="ARBA00022989"/>
    </source>
</evidence>